<dbReference type="PANTHER" id="PTHR42736:SF1">
    <property type="entry name" value="PROTEIN-GLUTAMINE GAMMA-GLUTAMYLTRANSFERASE"/>
    <property type="match status" value="1"/>
</dbReference>
<dbReference type="STRING" id="457570.Nther_0440"/>
<feature type="transmembrane region" description="Helical" evidence="1">
    <location>
        <begin position="95"/>
        <end position="121"/>
    </location>
</feature>
<feature type="transmembrane region" description="Helical" evidence="1">
    <location>
        <begin position="186"/>
        <end position="204"/>
    </location>
</feature>
<organism evidence="3 4">
    <name type="scientific">Natranaerobius thermophilus (strain ATCC BAA-1301 / DSM 18059 / JW/NM-WN-LF)</name>
    <dbReference type="NCBI Taxonomy" id="457570"/>
    <lineage>
        <taxon>Bacteria</taxon>
        <taxon>Bacillati</taxon>
        <taxon>Bacillota</taxon>
        <taxon>Clostridia</taxon>
        <taxon>Natranaerobiales</taxon>
        <taxon>Natranaerobiaceae</taxon>
        <taxon>Natranaerobius</taxon>
    </lineage>
</organism>
<reference evidence="3 4" key="1">
    <citation type="submission" date="2008-04" db="EMBL/GenBank/DDBJ databases">
        <title>Complete sequence of chromosome of Natranaerobius thermophilus JW/NM-WN-LF.</title>
        <authorList>
            <consortium name="US DOE Joint Genome Institute"/>
            <person name="Copeland A."/>
            <person name="Lucas S."/>
            <person name="Lapidus A."/>
            <person name="Glavina del Rio T."/>
            <person name="Dalin E."/>
            <person name="Tice H."/>
            <person name="Bruce D."/>
            <person name="Goodwin L."/>
            <person name="Pitluck S."/>
            <person name="Chertkov O."/>
            <person name="Brettin T."/>
            <person name="Detter J.C."/>
            <person name="Han C."/>
            <person name="Kuske C.R."/>
            <person name="Schmutz J."/>
            <person name="Larimer F."/>
            <person name="Land M."/>
            <person name="Hauser L."/>
            <person name="Kyrpides N."/>
            <person name="Lykidis A."/>
            <person name="Mesbah N.M."/>
            <person name="Wiegel J."/>
        </authorList>
    </citation>
    <scope>NUCLEOTIDE SEQUENCE [LARGE SCALE GENOMIC DNA]</scope>
    <source>
        <strain evidence="4">ATCC BAA-1301 / DSM 18059 / JW/NM-WN-LF</strain>
    </source>
</reference>
<keyword evidence="1" id="KW-0812">Transmembrane</keyword>
<keyword evidence="1" id="KW-1133">Transmembrane helix</keyword>
<dbReference type="InterPro" id="IPR052901">
    <property type="entry name" value="Bact_TGase-like"/>
</dbReference>
<name>B2A5U3_NATTJ</name>
<evidence type="ECO:0000313" key="4">
    <source>
        <dbReference type="Proteomes" id="UP000001683"/>
    </source>
</evidence>
<dbReference type="SUPFAM" id="SSF54001">
    <property type="entry name" value="Cysteine proteinases"/>
    <property type="match status" value="1"/>
</dbReference>
<keyword evidence="1" id="KW-0472">Membrane</keyword>
<feature type="transmembrane region" description="Helical" evidence="1">
    <location>
        <begin position="12"/>
        <end position="31"/>
    </location>
</feature>
<dbReference type="PANTHER" id="PTHR42736">
    <property type="entry name" value="PROTEIN-GLUTAMINE GAMMA-GLUTAMYLTRANSFERASE"/>
    <property type="match status" value="1"/>
</dbReference>
<dbReference type="OrthoDB" id="9804872at2"/>
<feature type="transmembrane region" description="Helical" evidence="1">
    <location>
        <begin position="37"/>
        <end position="53"/>
    </location>
</feature>
<feature type="transmembrane region" description="Helical" evidence="1">
    <location>
        <begin position="158"/>
        <end position="174"/>
    </location>
</feature>
<dbReference type="Pfam" id="PF01841">
    <property type="entry name" value="Transglut_core"/>
    <property type="match status" value="1"/>
</dbReference>
<feature type="domain" description="Transglutaminase-like" evidence="2">
    <location>
        <begin position="484"/>
        <end position="568"/>
    </location>
</feature>
<dbReference type="HOGENOM" id="CLU_020115_0_0_9"/>
<gene>
    <name evidence="3" type="ordered locus">Nther_0440</name>
</gene>
<dbReference type="InterPro" id="IPR038765">
    <property type="entry name" value="Papain-like_cys_pep_sf"/>
</dbReference>
<dbReference type="KEGG" id="nth:Nther_0440"/>
<evidence type="ECO:0000256" key="1">
    <source>
        <dbReference type="SAM" id="Phobius"/>
    </source>
</evidence>
<accession>B2A5U3</accession>
<dbReference type="RefSeq" id="WP_012446923.1">
    <property type="nucleotide sequence ID" value="NC_010718.1"/>
</dbReference>
<dbReference type="AlphaFoldDB" id="B2A5U3"/>
<dbReference type="SMART" id="SM00460">
    <property type="entry name" value="TGc"/>
    <property type="match status" value="1"/>
</dbReference>
<feature type="transmembrane region" description="Helical" evidence="1">
    <location>
        <begin position="133"/>
        <end position="152"/>
    </location>
</feature>
<dbReference type="InParanoid" id="B2A5U3"/>
<reference evidence="3 4" key="2">
    <citation type="journal article" date="2011" name="J. Bacteriol.">
        <title>Complete genome sequence of the anaerobic, halophilic alkalithermophile Natranaerobius thermophilus JW/NM-WN-LF.</title>
        <authorList>
            <person name="Zhao B."/>
            <person name="Mesbah N.M."/>
            <person name="Dalin E."/>
            <person name="Goodwin L."/>
            <person name="Nolan M."/>
            <person name="Pitluck S."/>
            <person name="Chertkov O."/>
            <person name="Brettin T.S."/>
            <person name="Han J."/>
            <person name="Larimer F.W."/>
            <person name="Land M.L."/>
            <person name="Hauser L."/>
            <person name="Kyrpides N."/>
            <person name="Wiegel J."/>
        </authorList>
    </citation>
    <scope>NUCLEOTIDE SEQUENCE [LARGE SCALE GENOMIC DNA]</scope>
    <source>
        <strain evidence="4">ATCC BAA-1301 / DSM 18059 / JW/NM-WN-LF</strain>
    </source>
</reference>
<dbReference type="EMBL" id="CP001034">
    <property type="protein sequence ID" value="ACB84036.1"/>
    <property type="molecule type" value="Genomic_DNA"/>
</dbReference>
<sequence>MTKSGEGGGYLEFILLLITNCFLVSSFVDFFGYSPQWTWLVVAGAIALMVFYFPKVSGISILVAISFICIMVYFSDPIRELFIQVGGDFLTETAVWINHGIAGTSVATGISVLVLFGLMLIQLIFINRGKTNFHLVIVGSLAYIGLWFQHYPRAEQELILFLLLAVPTSALFHLRTKSYSYAKLSYKIGILILGLITSLVVAAFPKDMGPVTFETGYRFVETYFPFLQELRSAETNGEITVGEGEEEEQLEDEKNVEKTEDTEVEREVGYQPGGDLGGALTTSTDIVAEIILESGSFPIALYLRGQGNDYYDGSSWDAVQSEDSEDLEEAFRYVDVYQEELEVTVSYKQGEQDIFGLFPTNNVELGKEQEYYNLEIDSYGNMTYSEGKFKGDYKLKGKIISDVNLDNIEPQEELEKSIVNLFPYIQLPEHLPERVKQLSNEITEEAENNLEKARLVENYLSTEYSYETDMPEHPPKEDFVDKFLFEHEKGYCTYFASAMAVLLRVQDVPTRYVEGYRVPLYPEDEDLIDAEIADTIETDRMLAQSNHAHAWVEVFLDGYGWVVFESTQPYEITTGLIDQEEHLEDTESEKDEDEIVQPREKQPVFVEPLWFSLFIIPVAILGGGTLVVITNLSQVKDPIDLYEKMILLRKLYYKEPKPDETPAKIISQYQVEIPELAKDMDDLKRYYEISYYSSNSDIVISKRFKETELNKLPLKTAKVYLSRVGLLRFSIGIIRLGIKLLLSKLTGV</sequence>
<evidence type="ECO:0000313" key="3">
    <source>
        <dbReference type="EMBL" id="ACB84036.1"/>
    </source>
</evidence>
<proteinExistence type="predicted"/>
<protein>
    <submittedName>
        <fullName evidence="3">Transglutaminase domain protein</fullName>
    </submittedName>
</protein>
<feature type="transmembrane region" description="Helical" evidence="1">
    <location>
        <begin position="58"/>
        <end position="75"/>
    </location>
</feature>
<keyword evidence="4" id="KW-1185">Reference proteome</keyword>
<dbReference type="InterPro" id="IPR002931">
    <property type="entry name" value="Transglutaminase-like"/>
</dbReference>
<dbReference type="Proteomes" id="UP000001683">
    <property type="component" value="Chromosome"/>
</dbReference>
<dbReference type="eggNOG" id="COG1305">
    <property type="taxonomic scope" value="Bacteria"/>
</dbReference>
<evidence type="ECO:0000259" key="2">
    <source>
        <dbReference type="SMART" id="SM00460"/>
    </source>
</evidence>
<dbReference type="Gene3D" id="3.10.620.30">
    <property type="match status" value="1"/>
</dbReference>
<feature type="transmembrane region" description="Helical" evidence="1">
    <location>
        <begin position="609"/>
        <end position="629"/>
    </location>
</feature>